<comment type="similarity">
    <text evidence="2 9">Belongs to the MCM family.</text>
</comment>
<dbReference type="Gene3D" id="2.40.50.140">
    <property type="entry name" value="Nucleic acid-binding proteins"/>
    <property type="match status" value="1"/>
</dbReference>
<accession>A0ABQ9ICJ9</accession>
<dbReference type="InterPro" id="IPR001208">
    <property type="entry name" value="MCM_dom"/>
</dbReference>
<dbReference type="Gene3D" id="3.40.50.300">
    <property type="entry name" value="P-loop containing nucleotide triphosphate hydrolases"/>
    <property type="match status" value="1"/>
</dbReference>
<evidence type="ECO:0000256" key="1">
    <source>
        <dbReference type="ARBA" id="ARBA00004123"/>
    </source>
</evidence>
<evidence type="ECO:0000256" key="4">
    <source>
        <dbReference type="ARBA" id="ARBA00022840"/>
    </source>
</evidence>
<keyword evidence="5 9" id="KW-0238">DNA-binding</keyword>
<dbReference type="CDD" id="cd22247">
    <property type="entry name" value="MCM8_WHD"/>
    <property type="match status" value="1"/>
</dbReference>
<reference evidence="12 13" key="1">
    <citation type="submission" date="2023-02" db="EMBL/GenBank/DDBJ databases">
        <title>LHISI_Scaffold_Assembly.</title>
        <authorList>
            <person name="Stuart O.P."/>
            <person name="Cleave R."/>
            <person name="Magrath M.J.L."/>
            <person name="Mikheyev A.S."/>
        </authorList>
    </citation>
    <scope>NUCLEOTIDE SEQUENCE [LARGE SCALE GENOMIC DNA]</scope>
    <source>
        <strain evidence="12">Daus_M_001</strain>
        <tissue evidence="12">Leg muscle</tissue>
    </source>
</reference>
<evidence type="ECO:0000256" key="9">
    <source>
        <dbReference type="RuleBase" id="RU004070"/>
    </source>
</evidence>
<dbReference type="EMBL" id="JARBHB010000002">
    <property type="protein sequence ID" value="KAJ8894051.1"/>
    <property type="molecule type" value="Genomic_DNA"/>
</dbReference>
<dbReference type="InterPro" id="IPR033762">
    <property type="entry name" value="MCM_OB"/>
</dbReference>
<dbReference type="Pfam" id="PF25051">
    <property type="entry name" value="WHD_MCM8"/>
    <property type="match status" value="1"/>
</dbReference>
<sequence length="809" mass="90113">MHRGHSPGRGGRGRGFYPRRRGWQGRGRANSSVINSSHQHITPTTQMHIPDMFRVELGTYHGWKMYFPQEAYREGSSTVHKVQTVEKFIAANKKLYSHKDIEERKSFTINIKTVISDIDFTALWPNFLEELTETPDYTLSCMGLAMHQYVRTALEDHVRLQLQGTDSESDRIPPVNLPMVRAHPTNFEPVTQLKNLKASYYGKLASVRGTIIRVGNVKLLCTWMAFHCTSCLSLQCVKQPEGIFTQPTACIGENCKNRIFVPLHSSEYTQTVNWQSIRLQELVGDDNREGGRIPRTIECELLEDLLDSCVPGDIVTVTGIVKVRNNEDTTNKKAPSMFLMYIEAVSVMNSKNHSVAGYSSGAGIEFNIKDYYAIQQIHAEPRLFWLLVNSLCPTIYGHEMVKAGLLLALFGGSVREDGSRADIHVLVVGDPGLGKSQMLQACASVAPRGVYVCGNTSTASGLTVTLSREGGGNYALEAGALVLADQGCCCIDEFDKMTSQHAALLEAMEQQSISIAKAGVVCSLPARTSVLAAANPTGGHYDQRKTVSENLRLGSALLSRFDLVFILLDKPNERLDSLLSEHVMALHAGLKMKAVGSCSISTRSELEAQDCLLKDRLRLHPEDKIDPVPHQLLRKYVGYARKYVRPRLTPAAANVLQTFYLELRRQHQSGDGTPITTRQLESLVRLTEARAKLELREDVTERDALDVVEVMRHSLVDTLSDEFGRLDFQRSQHGSGNSSRGQAKRFVTFLQQHADALSRSVFSVEELKEVAQVANIHVQDFFGFLSTLNVQGFLLKKGPKLYQLLTVDY</sequence>
<evidence type="ECO:0000313" key="12">
    <source>
        <dbReference type="EMBL" id="KAJ8894051.1"/>
    </source>
</evidence>
<evidence type="ECO:0000256" key="3">
    <source>
        <dbReference type="ARBA" id="ARBA00022741"/>
    </source>
</evidence>
<dbReference type="InterPro" id="IPR058767">
    <property type="entry name" value="MCM8_N"/>
</dbReference>
<dbReference type="InterPro" id="IPR031327">
    <property type="entry name" value="MCM"/>
</dbReference>
<keyword evidence="3 9" id="KW-0547">Nucleotide-binding</keyword>
<dbReference type="Gene3D" id="2.20.28.10">
    <property type="match status" value="1"/>
</dbReference>
<keyword evidence="6" id="KW-0539">Nucleus</keyword>
<dbReference type="CDD" id="cd17759">
    <property type="entry name" value="MCM8"/>
    <property type="match status" value="1"/>
</dbReference>
<name>A0ABQ9ICJ9_9NEOP</name>
<dbReference type="SUPFAM" id="SSF50249">
    <property type="entry name" value="Nucleic acid-binding proteins"/>
    <property type="match status" value="1"/>
</dbReference>
<feature type="region of interest" description="Disordered" evidence="10">
    <location>
        <begin position="1"/>
        <end position="40"/>
    </location>
</feature>
<evidence type="ECO:0000256" key="2">
    <source>
        <dbReference type="ARBA" id="ARBA00008010"/>
    </source>
</evidence>
<dbReference type="InterPro" id="IPR012340">
    <property type="entry name" value="NA-bd_OB-fold"/>
</dbReference>
<feature type="domain" description="MCM C-terminal AAA(+) ATPase" evidence="11">
    <location>
        <begin position="383"/>
        <end position="583"/>
    </location>
</feature>
<dbReference type="InterPro" id="IPR056875">
    <property type="entry name" value="MCM8/REC_WHD"/>
</dbReference>
<dbReference type="PROSITE" id="PS50051">
    <property type="entry name" value="MCM_2"/>
    <property type="match status" value="1"/>
</dbReference>
<evidence type="ECO:0000256" key="5">
    <source>
        <dbReference type="ARBA" id="ARBA00023125"/>
    </source>
</evidence>
<dbReference type="PANTHER" id="PTHR11630:SF47">
    <property type="entry name" value="DNA HELICASE MCM8"/>
    <property type="match status" value="1"/>
</dbReference>
<dbReference type="InterPro" id="IPR041562">
    <property type="entry name" value="MCM_lid"/>
</dbReference>
<evidence type="ECO:0000313" key="13">
    <source>
        <dbReference type="Proteomes" id="UP001159363"/>
    </source>
</evidence>
<evidence type="ECO:0000256" key="8">
    <source>
        <dbReference type="ARBA" id="ARBA00042306"/>
    </source>
</evidence>
<evidence type="ECO:0000256" key="10">
    <source>
        <dbReference type="SAM" id="MobiDB-lite"/>
    </source>
</evidence>
<dbReference type="InterPro" id="IPR003593">
    <property type="entry name" value="AAA+_ATPase"/>
</dbReference>
<gene>
    <name evidence="12" type="ORF">PR048_006661</name>
</gene>
<dbReference type="Pfam" id="PF00493">
    <property type="entry name" value="MCM"/>
    <property type="match status" value="1"/>
</dbReference>
<dbReference type="SMART" id="SM00382">
    <property type="entry name" value="AAA"/>
    <property type="match status" value="1"/>
</dbReference>
<comment type="caution">
    <text evidence="12">The sequence shown here is derived from an EMBL/GenBank/DDBJ whole genome shotgun (WGS) entry which is preliminary data.</text>
</comment>
<feature type="compositionally biased region" description="Polar residues" evidence="10">
    <location>
        <begin position="29"/>
        <end position="40"/>
    </location>
</feature>
<dbReference type="Pfam" id="PF17207">
    <property type="entry name" value="MCM_OB"/>
    <property type="match status" value="1"/>
</dbReference>
<dbReference type="Pfam" id="PF17855">
    <property type="entry name" value="MCM_lid"/>
    <property type="match status" value="1"/>
</dbReference>
<dbReference type="SMART" id="SM00350">
    <property type="entry name" value="MCM"/>
    <property type="match status" value="1"/>
</dbReference>
<protein>
    <recommendedName>
        <fullName evidence="7">DNA helicase MCM8</fullName>
    </recommendedName>
    <alternativeName>
        <fullName evidence="8">Minichromosome maintenance 8</fullName>
    </alternativeName>
</protein>
<evidence type="ECO:0000256" key="7">
    <source>
        <dbReference type="ARBA" id="ARBA00041084"/>
    </source>
</evidence>
<dbReference type="InterPro" id="IPR027417">
    <property type="entry name" value="P-loop_NTPase"/>
</dbReference>
<dbReference type="Proteomes" id="UP001159363">
    <property type="component" value="Chromosome 2"/>
</dbReference>
<evidence type="ECO:0000256" key="6">
    <source>
        <dbReference type="ARBA" id="ARBA00023242"/>
    </source>
</evidence>
<keyword evidence="4 9" id="KW-0067">ATP-binding</keyword>
<organism evidence="12 13">
    <name type="scientific">Dryococelus australis</name>
    <dbReference type="NCBI Taxonomy" id="614101"/>
    <lineage>
        <taxon>Eukaryota</taxon>
        <taxon>Metazoa</taxon>
        <taxon>Ecdysozoa</taxon>
        <taxon>Arthropoda</taxon>
        <taxon>Hexapoda</taxon>
        <taxon>Insecta</taxon>
        <taxon>Pterygota</taxon>
        <taxon>Neoptera</taxon>
        <taxon>Polyneoptera</taxon>
        <taxon>Phasmatodea</taxon>
        <taxon>Verophasmatodea</taxon>
        <taxon>Anareolatae</taxon>
        <taxon>Phasmatidae</taxon>
        <taxon>Eurycanthinae</taxon>
        <taxon>Dryococelus</taxon>
    </lineage>
</organism>
<dbReference type="Pfam" id="PF26065">
    <property type="entry name" value="MCM8_N"/>
    <property type="match status" value="1"/>
</dbReference>
<comment type="subcellular location">
    <subcellularLocation>
        <location evidence="1">Nucleus</location>
    </subcellularLocation>
</comment>
<evidence type="ECO:0000259" key="11">
    <source>
        <dbReference type="PROSITE" id="PS50051"/>
    </source>
</evidence>
<proteinExistence type="inferred from homology"/>
<dbReference type="PANTHER" id="PTHR11630">
    <property type="entry name" value="DNA REPLICATION LICENSING FACTOR MCM FAMILY MEMBER"/>
    <property type="match status" value="1"/>
</dbReference>
<dbReference type="PRINTS" id="PR01657">
    <property type="entry name" value="MCMFAMILY"/>
</dbReference>
<dbReference type="SUPFAM" id="SSF52540">
    <property type="entry name" value="P-loop containing nucleoside triphosphate hydrolases"/>
    <property type="match status" value="1"/>
</dbReference>
<keyword evidence="13" id="KW-1185">Reference proteome</keyword>